<accession>A0A317JQ91</accession>
<comment type="caution">
    <text evidence="1">The sequence shown here is derived from an EMBL/GenBank/DDBJ whole genome shotgun (WGS) entry which is preliminary data.</text>
</comment>
<evidence type="ECO:0000313" key="1">
    <source>
        <dbReference type="EMBL" id="PWU23688.1"/>
    </source>
</evidence>
<dbReference type="AlphaFoldDB" id="A0A317JQ91"/>
<proteinExistence type="predicted"/>
<gene>
    <name evidence="1" type="ORF">C5B42_02140</name>
</gene>
<name>A0A317JQ91_9BACT</name>
<dbReference type="Proteomes" id="UP000246104">
    <property type="component" value="Unassembled WGS sequence"/>
</dbReference>
<protein>
    <submittedName>
        <fullName evidence="1">Uncharacterized protein</fullName>
    </submittedName>
</protein>
<organism evidence="1 2">
    <name type="scientific">Candidatus Cerribacteria bacterium 'Amazon FNV 2010 28 9'</name>
    <dbReference type="NCBI Taxonomy" id="2081795"/>
    <lineage>
        <taxon>Bacteria</taxon>
        <taxon>Candidatus Cerribacteria</taxon>
    </lineage>
</organism>
<sequence length="96" mass="11133">MPLFVIESREQWISEVFPNGRPTQLPSQEYLKENPLDWVASRKRLLEIAIRRGVEDQAKMVLNEYAFVVGIENTCFVFLEIFGNMVADLLDDKINS</sequence>
<dbReference type="EMBL" id="PSRQ01000025">
    <property type="protein sequence ID" value="PWU23688.1"/>
    <property type="molecule type" value="Genomic_DNA"/>
</dbReference>
<reference evidence="1 2" key="1">
    <citation type="submission" date="2018-02" db="EMBL/GenBank/DDBJ databases">
        <title>Genomic Reconstructions from Amazon Rainforest and Pasture Soil Reveal Novel Insights into the Physiology of Candidate Phyla in Tropical Sites.</title>
        <authorList>
            <person name="Kroeger M.E."/>
            <person name="Delmont T."/>
            <person name="Eren A.M."/>
            <person name="Guo J."/>
            <person name="Meyer K.M."/>
            <person name="Khan K."/>
            <person name="Rodrigues J.L.M."/>
            <person name="Bohannan B.J.M."/>
            <person name="Tringe S."/>
            <person name="Borges C.D."/>
            <person name="Tiedje J."/>
            <person name="Tsai S.M."/>
            <person name="Nusslein K."/>
        </authorList>
    </citation>
    <scope>NUCLEOTIDE SEQUENCE [LARGE SCALE GENOMIC DNA]</scope>
    <source>
        <strain evidence="1">Amazon FNV 2010 28 9</strain>
    </source>
</reference>
<evidence type="ECO:0000313" key="2">
    <source>
        <dbReference type="Proteomes" id="UP000246104"/>
    </source>
</evidence>